<organism evidence="2 3">
    <name type="scientific">Helianthus annuus</name>
    <name type="common">Common sunflower</name>
    <dbReference type="NCBI Taxonomy" id="4232"/>
    <lineage>
        <taxon>Eukaryota</taxon>
        <taxon>Viridiplantae</taxon>
        <taxon>Streptophyta</taxon>
        <taxon>Embryophyta</taxon>
        <taxon>Tracheophyta</taxon>
        <taxon>Spermatophyta</taxon>
        <taxon>Magnoliopsida</taxon>
        <taxon>eudicotyledons</taxon>
        <taxon>Gunneridae</taxon>
        <taxon>Pentapetalae</taxon>
        <taxon>asterids</taxon>
        <taxon>campanulids</taxon>
        <taxon>Asterales</taxon>
        <taxon>Asteraceae</taxon>
        <taxon>Asteroideae</taxon>
        <taxon>Heliantheae alliance</taxon>
        <taxon>Heliantheae</taxon>
        <taxon>Helianthus</taxon>
    </lineage>
</organism>
<evidence type="ECO:0000313" key="3">
    <source>
        <dbReference type="Proteomes" id="UP000215914"/>
    </source>
</evidence>
<keyword evidence="1" id="KW-0472">Membrane</keyword>
<dbReference type="AlphaFoldDB" id="A0A9K3NTK5"/>
<proteinExistence type="predicted"/>
<comment type="caution">
    <text evidence="2">The sequence shown here is derived from an EMBL/GenBank/DDBJ whole genome shotgun (WGS) entry which is preliminary data.</text>
</comment>
<name>A0A9K3NTK5_HELAN</name>
<evidence type="ECO:0000313" key="2">
    <source>
        <dbReference type="EMBL" id="KAF5812662.1"/>
    </source>
</evidence>
<feature type="transmembrane region" description="Helical" evidence="1">
    <location>
        <begin position="21"/>
        <end position="39"/>
    </location>
</feature>
<dbReference type="Gramene" id="mRNA:HanXRQr2_Chr03g0089031">
    <property type="protein sequence ID" value="mRNA:HanXRQr2_Chr03g0089031"/>
    <property type="gene ID" value="HanXRQr2_Chr03g0089031"/>
</dbReference>
<reference evidence="2" key="1">
    <citation type="journal article" date="2017" name="Nature">
        <title>The sunflower genome provides insights into oil metabolism, flowering and Asterid evolution.</title>
        <authorList>
            <person name="Badouin H."/>
            <person name="Gouzy J."/>
            <person name="Grassa C.J."/>
            <person name="Murat F."/>
            <person name="Staton S.E."/>
            <person name="Cottret L."/>
            <person name="Lelandais-Briere C."/>
            <person name="Owens G.L."/>
            <person name="Carrere S."/>
            <person name="Mayjonade B."/>
            <person name="Legrand L."/>
            <person name="Gill N."/>
            <person name="Kane N.C."/>
            <person name="Bowers J.E."/>
            <person name="Hubner S."/>
            <person name="Bellec A."/>
            <person name="Berard A."/>
            <person name="Berges H."/>
            <person name="Blanchet N."/>
            <person name="Boniface M.C."/>
            <person name="Brunel D."/>
            <person name="Catrice O."/>
            <person name="Chaidir N."/>
            <person name="Claudel C."/>
            <person name="Donnadieu C."/>
            <person name="Faraut T."/>
            <person name="Fievet G."/>
            <person name="Helmstetter N."/>
            <person name="King M."/>
            <person name="Knapp S.J."/>
            <person name="Lai Z."/>
            <person name="Le Paslier M.C."/>
            <person name="Lippi Y."/>
            <person name="Lorenzon L."/>
            <person name="Mandel J.R."/>
            <person name="Marage G."/>
            <person name="Marchand G."/>
            <person name="Marquand E."/>
            <person name="Bret-Mestries E."/>
            <person name="Morien E."/>
            <person name="Nambeesan S."/>
            <person name="Nguyen T."/>
            <person name="Pegot-Espagnet P."/>
            <person name="Pouilly N."/>
            <person name="Raftis F."/>
            <person name="Sallet E."/>
            <person name="Schiex T."/>
            <person name="Thomas J."/>
            <person name="Vandecasteele C."/>
            <person name="Vares D."/>
            <person name="Vear F."/>
            <person name="Vautrin S."/>
            <person name="Crespi M."/>
            <person name="Mangin B."/>
            <person name="Burke J.M."/>
            <person name="Salse J."/>
            <person name="Munos S."/>
            <person name="Vincourt P."/>
            <person name="Rieseberg L.H."/>
            <person name="Langlade N.B."/>
        </authorList>
    </citation>
    <scope>NUCLEOTIDE SEQUENCE</scope>
    <source>
        <tissue evidence="2">Leaves</tissue>
    </source>
</reference>
<accession>A0A9K3NTK5</accession>
<keyword evidence="1" id="KW-0812">Transmembrane</keyword>
<reference evidence="2" key="2">
    <citation type="submission" date="2020-06" db="EMBL/GenBank/DDBJ databases">
        <title>Helianthus annuus Genome sequencing and assembly Release 2.</title>
        <authorList>
            <person name="Gouzy J."/>
            <person name="Langlade N."/>
            <person name="Munos S."/>
        </authorList>
    </citation>
    <scope>NUCLEOTIDE SEQUENCE</scope>
    <source>
        <tissue evidence="2">Leaves</tissue>
    </source>
</reference>
<evidence type="ECO:0000256" key="1">
    <source>
        <dbReference type="SAM" id="Phobius"/>
    </source>
</evidence>
<sequence length="97" mass="11495">MSHLENKDLIAWPSIISPDSINTYLEICILTYFINFLKICNNIDFFYLTISRLSIYIFEFCLLYDIKTLCLYFSVFRIKLKLAVVDRQANLQGFQYG</sequence>
<keyword evidence="3" id="KW-1185">Reference proteome</keyword>
<protein>
    <submittedName>
        <fullName evidence="2">Uncharacterized protein</fullName>
    </submittedName>
</protein>
<keyword evidence="1" id="KW-1133">Transmembrane helix</keyword>
<gene>
    <name evidence="2" type="ORF">HanXRQr2_Chr03g0089031</name>
</gene>
<dbReference type="EMBL" id="MNCJ02000318">
    <property type="protein sequence ID" value="KAF5812662.1"/>
    <property type="molecule type" value="Genomic_DNA"/>
</dbReference>
<dbReference type="Proteomes" id="UP000215914">
    <property type="component" value="Unassembled WGS sequence"/>
</dbReference>